<organism evidence="2 3">
    <name type="scientific">Henriciella algicola</name>
    <dbReference type="NCBI Taxonomy" id="1608422"/>
    <lineage>
        <taxon>Bacteria</taxon>
        <taxon>Pseudomonadati</taxon>
        <taxon>Pseudomonadota</taxon>
        <taxon>Alphaproteobacteria</taxon>
        <taxon>Hyphomonadales</taxon>
        <taxon>Hyphomonadaceae</taxon>
        <taxon>Henriciella</taxon>
    </lineage>
</organism>
<dbReference type="PANTHER" id="PTHR43684">
    <property type="match status" value="1"/>
</dbReference>
<protein>
    <submittedName>
        <fullName evidence="2">Enoyl-CoA hydratase</fullName>
    </submittedName>
</protein>
<dbReference type="InterPro" id="IPR051053">
    <property type="entry name" value="ECH/Chromodomain_protein"/>
</dbReference>
<reference evidence="2 3" key="1">
    <citation type="submission" date="2018-08" db="EMBL/GenBank/DDBJ databases">
        <title>Henriciella mobilis sp. nov., isolated from seawater.</title>
        <authorList>
            <person name="Cheng H."/>
            <person name="Wu Y.-H."/>
            <person name="Xu X.-W."/>
            <person name="Guo L.-L."/>
        </authorList>
    </citation>
    <scope>NUCLEOTIDE SEQUENCE [LARGE SCALE GENOMIC DNA]</scope>
    <source>
        <strain evidence="2 3">CCUG67844</strain>
    </source>
</reference>
<dbReference type="Gene3D" id="3.90.226.10">
    <property type="entry name" value="2-enoyl-CoA Hydratase, Chain A, domain 1"/>
    <property type="match status" value="1"/>
</dbReference>
<dbReference type="RefSeq" id="WP_119452784.1">
    <property type="nucleotide sequence ID" value="NZ_QWGA01000003.1"/>
</dbReference>
<comment type="caution">
    <text evidence="2">The sequence shown here is derived from an EMBL/GenBank/DDBJ whole genome shotgun (WGS) entry which is preliminary data.</text>
</comment>
<sequence>MNYEQIKVETRGNICLITLNRPDKLNAWTPDMSRELGKAITAANEDEDIGAIVMTGEGRGFCAGADMSYFQNNIDASETKAHKRDGGIDWISLIRSSKPCIAAVNGPAFGIGVTQILPFDMIVASTISKFGLVFVRVGIVPELASSHFLVQRVGWGKAHDLLLTARPVSGAEAVELGLADRLSEPETLLDDALELAGLMAANPSPMLRMTKQLLSANSCDTDTARIQAREHESLEVCYTLPEHKEAVAAFAEKRAPDFKAARHKAQAKID</sequence>
<dbReference type="InterPro" id="IPR001753">
    <property type="entry name" value="Enoyl-CoA_hydra/iso"/>
</dbReference>
<dbReference type="Pfam" id="PF00378">
    <property type="entry name" value="ECH_1"/>
    <property type="match status" value="1"/>
</dbReference>
<evidence type="ECO:0000313" key="3">
    <source>
        <dbReference type="Proteomes" id="UP000265845"/>
    </source>
</evidence>
<dbReference type="Proteomes" id="UP000265845">
    <property type="component" value="Unassembled WGS sequence"/>
</dbReference>
<dbReference type="EMBL" id="QWGA01000003">
    <property type="protein sequence ID" value="RIJ31287.1"/>
    <property type="molecule type" value="Genomic_DNA"/>
</dbReference>
<dbReference type="OrthoDB" id="5730382at2"/>
<gene>
    <name evidence="2" type="ORF">D1222_03210</name>
</gene>
<evidence type="ECO:0000256" key="1">
    <source>
        <dbReference type="ARBA" id="ARBA00005254"/>
    </source>
</evidence>
<dbReference type="GO" id="GO:0003824">
    <property type="term" value="F:catalytic activity"/>
    <property type="evidence" value="ECO:0007669"/>
    <property type="project" value="UniProtKB-ARBA"/>
</dbReference>
<proteinExistence type="inferred from homology"/>
<accession>A0A399RMS1</accession>
<dbReference type="SUPFAM" id="SSF52096">
    <property type="entry name" value="ClpP/crotonase"/>
    <property type="match status" value="1"/>
</dbReference>
<keyword evidence="3" id="KW-1185">Reference proteome</keyword>
<comment type="similarity">
    <text evidence="1">Belongs to the enoyl-CoA hydratase/isomerase family.</text>
</comment>
<dbReference type="CDD" id="cd06558">
    <property type="entry name" value="crotonase-like"/>
    <property type="match status" value="1"/>
</dbReference>
<dbReference type="InterPro" id="IPR029045">
    <property type="entry name" value="ClpP/crotonase-like_dom_sf"/>
</dbReference>
<name>A0A399RMS1_9PROT</name>
<evidence type="ECO:0000313" key="2">
    <source>
        <dbReference type="EMBL" id="RIJ31287.1"/>
    </source>
</evidence>
<dbReference type="PANTHER" id="PTHR43684:SF4">
    <property type="entry name" value="ENOYL-COA HYDRATASE_ISOMERASE FAMILY PROTEIN (AFU_ORTHOLOGUE AFUA_1G01890)"/>
    <property type="match status" value="1"/>
</dbReference>
<dbReference type="AlphaFoldDB" id="A0A399RMS1"/>